<proteinExistence type="predicted"/>
<dbReference type="EMBL" id="MU003512">
    <property type="protein sequence ID" value="KAF2469347.1"/>
    <property type="molecule type" value="Genomic_DNA"/>
</dbReference>
<accession>A0ACB6QSR9</accession>
<keyword evidence="2" id="KW-1185">Reference proteome</keyword>
<gene>
    <name evidence="1" type="ORF">BDR25DRAFT_371893</name>
</gene>
<protein>
    <submittedName>
        <fullName evidence="1">Uncharacterized protein</fullName>
    </submittedName>
</protein>
<name>A0ACB6QSR9_9PLEO</name>
<feature type="non-terminal residue" evidence="1">
    <location>
        <position position="1"/>
    </location>
</feature>
<sequence>VQQSRKFKKRDTVHISIVQSGVRTKGTFKIAKGRLNKSKSYWEYQLEDSNGQPYKNGAWIREKDLKMERRG</sequence>
<evidence type="ECO:0000313" key="2">
    <source>
        <dbReference type="Proteomes" id="UP000799755"/>
    </source>
</evidence>
<reference evidence="1" key="1">
    <citation type="journal article" date="2020" name="Stud. Mycol.">
        <title>101 Dothideomycetes genomes: a test case for predicting lifestyles and emergence of pathogens.</title>
        <authorList>
            <person name="Haridas S."/>
            <person name="Albert R."/>
            <person name="Binder M."/>
            <person name="Bloem J."/>
            <person name="Labutti K."/>
            <person name="Salamov A."/>
            <person name="Andreopoulos B."/>
            <person name="Baker S."/>
            <person name="Barry K."/>
            <person name="Bills G."/>
            <person name="Bluhm B."/>
            <person name="Cannon C."/>
            <person name="Castanera R."/>
            <person name="Culley D."/>
            <person name="Daum C."/>
            <person name="Ezra D."/>
            <person name="Gonzalez J."/>
            <person name="Henrissat B."/>
            <person name="Kuo A."/>
            <person name="Liang C."/>
            <person name="Lipzen A."/>
            <person name="Lutzoni F."/>
            <person name="Magnuson J."/>
            <person name="Mondo S."/>
            <person name="Nolan M."/>
            <person name="Ohm R."/>
            <person name="Pangilinan J."/>
            <person name="Park H.-J."/>
            <person name="Ramirez L."/>
            <person name="Alfaro M."/>
            <person name="Sun H."/>
            <person name="Tritt A."/>
            <person name="Yoshinaga Y."/>
            <person name="Zwiers L.-H."/>
            <person name="Turgeon B."/>
            <person name="Goodwin S."/>
            <person name="Spatafora J."/>
            <person name="Crous P."/>
            <person name="Grigoriev I."/>
        </authorList>
    </citation>
    <scope>NUCLEOTIDE SEQUENCE</scope>
    <source>
        <strain evidence="1">ATCC 200398</strain>
    </source>
</reference>
<dbReference type="Proteomes" id="UP000799755">
    <property type="component" value="Unassembled WGS sequence"/>
</dbReference>
<comment type="caution">
    <text evidence="1">The sequence shown here is derived from an EMBL/GenBank/DDBJ whole genome shotgun (WGS) entry which is preliminary data.</text>
</comment>
<evidence type="ECO:0000313" key="1">
    <source>
        <dbReference type="EMBL" id="KAF2469347.1"/>
    </source>
</evidence>
<organism evidence="1 2">
    <name type="scientific">Lindgomyces ingoldianus</name>
    <dbReference type="NCBI Taxonomy" id="673940"/>
    <lineage>
        <taxon>Eukaryota</taxon>
        <taxon>Fungi</taxon>
        <taxon>Dikarya</taxon>
        <taxon>Ascomycota</taxon>
        <taxon>Pezizomycotina</taxon>
        <taxon>Dothideomycetes</taxon>
        <taxon>Pleosporomycetidae</taxon>
        <taxon>Pleosporales</taxon>
        <taxon>Lindgomycetaceae</taxon>
        <taxon>Lindgomyces</taxon>
    </lineage>
</organism>